<dbReference type="InParanoid" id="A0A2P5FPS6"/>
<dbReference type="AlphaFoldDB" id="A0A2P5FPS6"/>
<dbReference type="Proteomes" id="UP000237000">
    <property type="component" value="Unassembled WGS sequence"/>
</dbReference>
<organism evidence="3 4">
    <name type="scientific">Trema orientale</name>
    <name type="common">Charcoal tree</name>
    <name type="synonym">Celtis orientalis</name>
    <dbReference type="NCBI Taxonomy" id="63057"/>
    <lineage>
        <taxon>Eukaryota</taxon>
        <taxon>Viridiplantae</taxon>
        <taxon>Streptophyta</taxon>
        <taxon>Embryophyta</taxon>
        <taxon>Tracheophyta</taxon>
        <taxon>Spermatophyta</taxon>
        <taxon>Magnoliopsida</taxon>
        <taxon>eudicotyledons</taxon>
        <taxon>Gunneridae</taxon>
        <taxon>Pentapetalae</taxon>
        <taxon>rosids</taxon>
        <taxon>fabids</taxon>
        <taxon>Rosales</taxon>
        <taxon>Cannabaceae</taxon>
        <taxon>Trema</taxon>
    </lineage>
</organism>
<dbReference type="EMBL" id="JXTC01000017">
    <property type="protein sequence ID" value="PON99799.1"/>
    <property type="molecule type" value="Genomic_DNA"/>
</dbReference>
<accession>A0A2P5FPS6</accession>
<protein>
    <submittedName>
        <fullName evidence="3">Uncharacterized protein</fullName>
    </submittedName>
</protein>
<name>A0A2P5FPS6_TREOI</name>
<keyword evidence="2" id="KW-0472">Membrane</keyword>
<keyword evidence="2" id="KW-0812">Transmembrane</keyword>
<feature type="region of interest" description="Disordered" evidence="1">
    <location>
        <begin position="30"/>
        <end position="49"/>
    </location>
</feature>
<keyword evidence="4" id="KW-1185">Reference proteome</keyword>
<dbReference type="OrthoDB" id="10403676at2759"/>
<proteinExistence type="predicted"/>
<evidence type="ECO:0000256" key="1">
    <source>
        <dbReference type="SAM" id="MobiDB-lite"/>
    </source>
</evidence>
<comment type="caution">
    <text evidence="3">The sequence shown here is derived from an EMBL/GenBank/DDBJ whole genome shotgun (WGS) entry which is preliminary data.</text>
</comment>
<sequence length="104" mass="11644">IVLQNLINIILTVVLHKRLLEFLTSLSSSSANRRLSTEPNDSNGRCRVDGDNIRPSLEAVIRQVVSECASQPPLLIIIMNLIMKSAASLVFLFLDQKQKENQKD</sequence>
<gene>
    <name evidence="3" type="ORF">TorRG33x02_045640</name>
</gene>
<feature type="transmembrane region" description="Helical" evidence="2">
    <location>
        <begin position="74"/>
        <end position="94"/>
    </location>
</feature>
<evidence type="ECO:0000256" key="2">
    <source>
        <dbReference type="SAM" id="Phobius"/>
    </source>
</evidence>
<evidence type="ECO:0000313" key="4">
    <source>
        <dbReference type="Proteomes" id="UP000237000"/>
    </source>
</evidence>
<feature type="non-terminal residue" evidence="3">
    <location>
        <position position="1"/>
    </location>
</feature>
<keyword evidence="2" id="KW-1133">Transmembrane helix</keyword>
<evidence type="ECO:0000313" key="3">
    <source>
        <dbReference type="EMBL" id="PON99799.1"/>
    </source>
</evidence>
<reference evidence="4" key="1">
    <citation type="submission" date="2016-06" db="EMBL/GenBank/DDBJ databases">
        <title>Parallel loss of symbiosis genes in relatives of nitrogen-fixing non-legume Parasponia.</title>
        <authorList>
            <person name="Van Velzen R."/>
            <person name="Holmer R."/>
            <person name="Bu F."/>
            <person name="Rutten L."/>
            <person name="Van Zeijl A."/>
            <person name="Liu W."/>
            <person name="Santuari L."/>
            <person name="Cao Q."/>
            <person name="Sharma T."/>
            <person name="Shen D."/>
            <person name="Roswanjaya Y."/>
            <person name="Wardhani T."/>
            <person name="Kalhor M.S."/>
            <person name="Jansen J."/>
            <person name="Van den Hoogen J."/>
            <person name="Gungor B."/>
            <person name="Hartog M."/>
            <person name="Hontelez J."/>
            <person name="Verver J."/>
            <person name="Yang W.-C."/>
            <person name="Schijlen E."/>
            <person name="Repin R."/>
            <person name="Schilthuizen M."/>
            <person name="Schranz E."/>
            <person name="Heidstra R."/>
            <person name="Miyata K."/>
            <person name="Fedorova E."/>
            <person name="Kohlen W."/>
            <person name="Bisseling T."/>
            <person name="Smit S."/>
            <person name="Geurts R."/>
        </authorList>
    </citation>
    <scope>NUCLEOTIDE SEQUENCE [LARGE SCALE GENOMIC DNA]</scope>
    <source>
        <strain evidence="4">cv. RG33-2</strain>
    </source>
</reference>